<gene>
    <name evidence="2" type="ORF">Zm00014a_011367</name>
</gene>
<dbReference type="AlphaFoldDB" id="A0A317YKA6"/>
<evidence type="ECO:0000256" key="1">
    <source>
        <dbReference type="SAM" id="MobiDB-lite"/>
    </source>
</evidence>
<feature type="compositionally biased region" description="Pro residues" evidence="1">
    <location>
        <begin position="263"/>
        <end position="272"/>
    </location>
</feature>
<reference evidence="2" key="1">
    <citation type="journal article" date="2018" name="Nat. Genet.">
        <title>Extensive intraspecific gene order and gene structural variations between Mo17 and other maize genomes.</title>
        <authorList>
            <person name="Sun S."/>
            <person name="Zhou Y."/>
            <person name="Chen J."/>
            <person name="Shi J."/>
            <person name="Zhao H."/>
            <person name="Zhao H."/>
            <person name="Song W."/>
            <person name="Zhang M."/>
            <person name="Cui Y."/>
            <person name="Dong X."/>
            <person name="Liu H."/>
            <person name="Ma X."/>
            <person name="Jiao Y."/>
            <person name="Wang B."/>
            <person name="Wei X."/>
            <person name="Stein J.C."/>
            <person name="Glaubitz J.C."/>
            <person name="Lu F."/>
            <person name="Yu G."/>
            <person name="Liang C."/>
            <person name="Fengler K."/>
            <person name="Li B."/>
            <person name="Rafalski A."/>
            <person name="Schnable P.S."/>
            <person name="Ware D.H."/>
            <person name="Buckler E.S."/>
            <person name="Lai J."/>
        </authorList>
    </citation>
    <scope>NUCLEOTIDE SEQUENCE [LARGE SCALE GENOMIC DNA]</scope>
    <source>
        <tissue evidence="2">Seedling</tissue>
    </source>
</reference>
<dbReference type="Proteomes" id="UP000251960">
    <property type="component" value="Chromosome 1"/>
</dbReference>
<name>A0A317YKA6_MAIZE</name>
<feature type="region of interest" description="Disordered" evidence="1">
    <location>
        <begin position="100"/>
        <end position="279"/>
    </location>
</feature>
<dbReference type="EMBL" id="NCVQ01000001">
    <property type="protein sequence ID" value="PWZ58284.1"/>
    <property type="molecule type" value="Genomic_DNA"/>
</dbReference>
<organism evidence="2">
    <name type="scientific">Zea mays</name>
    <name type="common">Maize</name>
    <dbReference type="NCBI Taxonomy" id="4577"/>
    <lineage>
        <taxon>Eukaryota</taxon>
        <taxon>Viridiplantae</taxon>
        <taxon>Streptophyta</taxon>
        <taxon>Embryophyta</taxon>
        <taxon>Tracheophyta</taxon>
        <taxon>Spermatophyta</taxon>
        <taxon>Magnoliopsida</taxon>
        <taxon>Liliopsida</taxon>
        <taxon>Poales</taxon>
        <taxon>Poaceae</taxon>
        <taxon>PACMAD clade</taxon>
        <taxon>Panicoideae</taxon>
        <taxon>Andropogonodae</taxon>
        <taxon>Andropogoneae</taxon>
        <taxon>Tripsacinae</taxon>
        <taxon>Zea</taxon>
    </lineage>
</organism>
<feature type="non-terminal residue" evidence="2">
    <location>
        <position position="1"/>
    </location>
</feature>
<sequence length="279" mass="29733">PSPPEPVSSSPVELRRALSPSELRSGVRNPERAPIPSPPPYFSARAHPSFAVQPPPSTRVSVASPSPRGVPGARLEVTDPSSPYRPLFCSLLRLIARRSRLTPPPSRPAVNRPPPVPLPRPKPYRRTPRALPDLPDHSDCPRALPVARAPRLGEPSAAGTSAAAPASRRGSPGRPPDPHRPSQIGRPRFNLSKPNPGRPPEIQRPRPASPSPRLSAVWAQPVSPPARSLCPPGPACQPPARSLCPPGPACQSPARPRRLPGPACQPLPPPRARAPARRI</sequence>
<proteinExistence type="predicted"/>
<feature type="compositionally biased region" description="Low complexity" evidence="1">
    <location>
        <begin position="153"/>
        <end position="172"/>
    </location>
</feature>
<feature type="region of interest" description="Disordered" evidence="1">
    <location>
        <begin position="1"/>
        <end position="85"/>
    </location>
</feature>
<comment type="caution">
    <text evidence="2">The sequence shown here is derived from an EMBL/GenBank/DDBJ whole genome shotgun (WGS) entry which is preliminary data.</text>
</comment>
<accession>A0A317YKA6</accession>
<protein>
    <submittedName>
        <fullName evidence="2">Uncharacterized protein</fullName>
    </submittedName>
</protein>
<feature type="compositionally biased region" description="Pro residues" evidence="1">
    <location>
        <begin position="102"/>
        <end position="121"/>
    </location>
</feature>
<evidence type="ECO:0000313" key="2">
    <source>
        <dbReference type="EMBL" id="PWZ58284.1"/>
    </source>
</evidence>